<evidence type="ECO:0000313" key="2">
    <source>
        <dbReference type="Proteomes" id="UP001054945"/>
    </source>
</evidence>
<dbReference type="AlphaFoldDB" id="A0AAV4SNI0"/>
<organism evidence="1 2">
    <name type="scientific">Caerostris extrusa</name>
    <name type="common">Bark spider</name>
    <name type="synonym">Caerostris bankana</name>
    <dbReference type="NCBI Taxonomy" id="172846"/>
    <lineage>
        <taxon>Eukaryota</taxon>
        <taxon>Metazoa</taxon>
        <taxon>Ecdysozoa</taxon>
        <taxon>Arthropoda</taxon>
        <taxon>Chelicerata</taxon>
        <taxon>Arachnida</taxon>
        <taxon>Araneae</taxon>
        <taxon>Araneomorphae</taxon>
        <taxon>Entelegynae</taxon>
        <taxon>Araneoidea</taxon>
        <taxon>Araneidae</taxon>
        <taxon>Caerostris</taxon>
    </lineage>
</organism>
<name>A0AAV4SNI0_CAEEX</name>
<proteinExistence type="predicted"/>
<sequence length="89" mass="10027">MSRGRVTSSLSSRCRNQRLSASLLILYIKTPGYINVGEKEMPHLEAFLIFVISNQQQMPILFITIAAGVKSCHGNIYINRSLCKTRINN</sequence>
<reference evidence="1 2" key="1">
    <citation type="submission" date="2021-06" db="EMBL/GenBank/DDBJ databases">
        <title>Caerostris extrusa draft genome.</title>
        <authorList>
            <person name="Kono N."/>
            <person name="Arakawa K."/>
        </authorList>
    </citation>
    <scope>NUCLEOTIDE SEQUENCE [LARGE SCALE GENOMIC DNA]</scope>
</reference>
<dbReference type="Proteomes" id="UP001054945">
    <property type="component" value="Unassembled WGS sequence"/>
</dbReference>
<protein>
    <submittedName>
        <fullName evidence="1">Uncharacterized protein</fullName>
    </submittedName>
</protein>
<evidence type="ECO:0000313" key="1">
    <source>
        <dbReference type="EMBL" id="GIY36008.1"/>
    </source>
</evidence>
<gene>
    <name evidence="1" type="ORF">CEXT_32901</name>
</gene>
<accession>A0AAV4SNI0</accession>
<keyword evidence="2" id="KW-1185">Reference proteome</keyword>
<dbReference type="EMBL" id="BPLR01009995">
    <property type="protein sequence ID" value="GIY36008.1"/>
    <property type="molecule type" value="Genomic_DNA"/>
</dbReference>
<comment type="caution">
    <text evidence="1">The sequence shown here is derived from an EMBL/GenBank/DDBJ whole genome shotgun (WGS) entry which is preliminary data.</text>
</comment>